<gene>
    <name evidence="1" type="ORF">UFOVP1382_173</name>
</gene>
<proteinExistence type="predicted"/>
<dbReference type="EMBL" id="LR797331">
    <property type="protein sequence ID" value="CAB4203561.1"/>
    <property type="molecule type" value="Genomic_DNA"/>
</dbReference>
<organism evidence="1">
    <name type="scientific">uncultured Caudovirales phage</name>
    <dbReference type="NCBI Taxonomy" id="2100421"/>
    <lineage>
        <taxon>Viruses</taxon>
        <taxon>Duplodnaviria</taxon>
        <taxon>Heunggongvirae</taxon>
        <taxon>Uroviricota</taxon>
        <taxon>Caudoviricetes</taxon>
        <taxon>Peduoviridae</taxon>
        <taxon>Maltschvirus</taxon>
        <taxon>Maltschvirus maltsch</taxon>
    </lineage>
</organism>
<accession>A0A6J5S5B4</accession>
<reference evidence="1" key="1">
    <citation type="submission" date="2020-05" db="EMBL/GenBank/DDBJ databases">
        <authorList>
            <person name="Chiriac C."/>
            <person name="Salcher M."/>
            <person name="Ghai R."/>
            <person name="Kavagutti S V."/>
        </authorList>
    </citation>
    <scope>NUCLEOTIDE SEQUENCE</scope>
</reference>
<evidence type="ECO:0000313" key="1">
    <source>
        <dbReference type="EMBL" id="CAB4203561.1"/>
    </source>
</evidence>
<name>A0A6J5S5B4_9CAUD</name>
<protein>
    <submittedName>
        <fullName evidence="1">Uncharacterized protein</fullName>
    </submittedName>
</protein>
<sequence>MAGCGFKLDQQSGFLDEMNREIGSAGGTDVSYWQLLQNQNYDPVYGEADTRSGFLGPFTFSATLEYDEEGNYTQDASEEYVEREYDGIMTVARVEWDLKVHGGVPQSGFAAPREGDIVSFFDGLLFFEILKVSRTGFFNTTATFAGYKIELKKRASFEPERRLP</sequence>